<proteinExistence type="inferred from homology"/>
<keyword evidence="2" id="KW-0456">Lyase</keyword>
<dbReference type="RefSeq" id="WP_127767895.1">
    <property type="nucleotide sequence ID" value="NZ_SADE01000004.1"/>
</dbReference>
<dbReference type="InterPro" id="IPR001753">
    <property type="entry name" value="Enoyl-CoA_hydra/iso"/>
</dbReference>
<protein>
    <submittedName>
        <fullName evidence="3">Crotonase/enoyl-CoA hydratase family protein</fullName>
    </submittedName>
</protein>
<accession>A0A3S2WP93</accession>
<dbReference type="SUPFAM" id="SSF52096">
    <property type="entry name" value="ClpP/crotonase"/>
    <property type="match status" value="1"/>
</dbReference>
<evidence type="ECO:0000313" key="3">
    <source>
        <dbReference type="EMBL" id="RVU33865.1"/>
    </source>
</evidence>
<dbReference type="EMBL" id="SADE01000004">
    <property type="protein sequence ID" value="RVU33865.1"/>
    <property type="molecule type" value="Genomic_DNA"/>
</dbReference>
<dbReference type="InterPro" id="IPR029045">
    <property type="entry name" value="ClpP/crotonase-like_dom_sf"/>
</dbReference>
<evidence type="ECO:0000256" key="2">
    <source>
        <dbReference type="ARBA" id="ARBA00023239"/>
    </source>
</evidence>
<dbReference type="Gene3D" id="3.90.226.10">
    <property type="entry name" value="2-enoyl-CoA Hydratase, Chain A, domain 1"/>
    <property type="match status" value="1"/>
</dbReference>
<organism evidence="3 4">
    <name type="scientific">Hwanghaeella grinnelliae</name>
    <dbReference type="NCBI Taxonomy" id="2500179"/>
    <lineage>
        <taxon>Bacteria</taxon>
        <taxon>Pseudomonadati</taxon>
        <taxon>Pseudomonadota</taxon>
        <taxon>Alphaproteobacteria</taxon>
        <taxon>Rhodospirillales</taxon>
        <taxon>Rhodospirillaceae</taxon>
        <taxon>Hwanghaeella</taxon>
    </lineage>
</organism>
<dbReference type="Proteomes" id="UP000287447">
    <property type="component" value="Unassembled WGS sequence"/>
</dbReference>
<keyword evidence="4" id="KW-1185">Reference proteome</keyword>
<dbReference type="AlphaFoldDB" id="A0A3S2WP93"/>
<sequence>MSDPLLYEQDGHVVTLTFNRPEELNAFSDSTMVEAFIAAVERIKSDDQVRAVVLTGTGKAFSAGGNVKHMRDKTDMFEGGPSEIRDAYLKGVLRVPPLFYGLDIPTIAAVNGPCYGAAVDLVCMCDIRIASPEASFGLPFVNIGIAPGDGAAWFLPRIVGNAAAAELLLTGEPASAAKAKEIGLVSKILPRPGLVAEAQRIAQRIASRAPIAVRFAKRLMREGQHQSLATHLEMCAAYQGIAHTSEDHHEALAAFFEKREPVFTGK</sequence>
<dbReference type="NCBIfam" id="NF006699">
    <property type="entry name" value="PRK09245.1"/>
    <property type="match status" value="1"/>
</dbReference>
<dbReference type="PANTHER" id="PTHR11941:SF54">
    <property type="entry name" value="ENOYL-COA HYDRATASE, MITOCHONDRIAL"/>
    <property type="match status" value="1"/>
</dbReference>
<dbReference type="GO" id="GO:0016829">
    <property type="term" value="F:lyase activity"/>
    <property type="evidence" value="ECO:0007669"/>
    <property type="project" value="UniProtKB-KW"/>
</dbReference>
<reference evidence="4" key="1">
    <citation type="submission" date="2019-01" db="EMBL/GenBank/DDBJ databases">
        <title>Gri0909 isolated from a small marine red alga.</title>
        <authorList>
            <person name="Kim J."/>
            <person name="Jeong S.E."/>
            <person name="Jeon C.O."/>
        </authorList>
    </citation>
    <scope>NUCLEOTIDE SEQUENCE [LARGE SCALE GENOMIC DNA]</scope>
    <source>
        <strain evidence="4">Gri0909</strain>
    </source>
</reference>
<evidence type="ECO:0000313" key="4">
    <source>
        <dbReference type="Proteomes" id="UP000287447"/>
    </source>
</evidence>
<gene>
    <name evidence="3" type="ORF">EOI86_22285</name>
</gene>
<dbReference type="OrthoDB" id="9781757at2"/>
<comment type="caution">
    <text evidence="3">The sequence shown here is derived from an EMBL/GenBank/DDBJ whole genome shotgun (WGS) entry which is preliminary data.</text>
</comment>
<dbReference type="PANTHER" id="PTHR11941">
    <property type="entry name" value="ENOYL-COA HYDRATASE-RELATED"/>
    <property type="match status" value="1"/>
</dbReference>
<dbReference type="Pfam" id="PF00378">
    <property type="entry name" value="ECH_1"/>
    <property type="match status" value="1"/>
</dbReference>
<dbReference type="Gene3D" id="1.10.12.10">
    <property type="entry name" value="Lyase 2-enoyl-coa Hydratase, Chain A, domain 2"/>
    <property type="match status" value="1"/>
</dbReference>
<name>A0A3S2WP93_9PROT</name>
<dbReference type="CDD" id="cd06558">
    <property type="entry name" value="crotonase-like"/>
    <property type="match status" value="1"/>
</dbReference>
<comment type="similarity">
    <text evidence="1">Belongs to the enoyl-CoA hydratase/isomerase family.</text>
</comment>
<dbReference type="InterPro" id="IPR014748">
    <property type="entry name" value="Enoyl-CoA_hydra_C"/>
</dbReference>
<evidence type="ECO:0000256" key="1">
    <source>
        <dbReference type="ARBA" id="ARBA00005254"/>
    </source>
</evidence>
<dbReference type="GO" id="GO:0006635">
    <property type="term" value="P:fatty acid beta-oxidation"/>
    <property type="evidence" value="ECO:0007669"/>
    <property type="project" value="TreeGrafter"/>
</dbReference>